<name>A0A8S9N644_BRACR</name>
<evidence type="ECO:0000313" key="2">
    <source>
        <dbReference type="Proteomes" id="UP000712600"/>
    </source>
</evidence>
<accession>A0A8S9N644</accession>
<reference evidence="1" key="1">
    <citation type="submission" date="2019-12" db="EMBL/GenBank/DDBJ databases">
        <title>Genome sequencing and annotation of Brassica cretica.</title>
        <authorList>
            <person name="Studholme D.J."/>
            <person name="Sarris P."/>
        </authorList>
    </citation>
    <scope>NUCLEOTIDE SEQUENCE</scope>
    <source>
        <strain evidence="1">PFS-109/04</strain>
        <tissue evidence="1">Leaf</tissue>
    </source>
</reference>
<gene>
    <name evidence="1" type="ORF">F2Q69_00055280</name>
</gene>
<protein>
    <submittedName>
        <fullName evidence="1">Uncharacterized protein</fullName>
    </submittedName>
</protein>
<dbReference type="Proteomes" id="UP000712600">
    <property type="component" value="Unassembled WGS sequence"/>
</dbReference>
<organism evidence="1 2">
    <name type="scientific">Brassica cretica</name>
    <name type="common">Mustard</name>
    <dbReference type="NCBI Taxonomy" id="69181"/>
    <lineage>
        <taxon>Eukaryota</taxon>
        <taxon>Viridiplantae</taxon>
        <taxon>Streptophyta</taxon>
        <taxon>Embryophyta</taxon>
        <taxon>Tracheophyta</taxon>
        <taxon>Spermatophyta</taxon>
        <taxon>Magnoliopsida</taxon>
        <taxon>eudicotyledons</taxon>
        <taxon>Gunneridae</taxon>
        <taxon>Pentapetalae</taxon>
        <taxon>rosids</taxon>
        <taxon>malvids</taxon>
        <taxon>Brassicales</taxon>
        <taxon>Brassicaceae</taxon>
        <taxon>Brassiceae</taxon>
        <taxon>Brassica</taxon>
    </lineage>
</organism>
<proteinExistence type="predicted"/>
<sequence length="162" mass="17591">MASLVLLESVCSGECWCILRLLDKYAVFTEHISWLVSCLADWCNWLALGSATTFYGDPSAGPSERSANIPFEKPFPLNSLGMGNLGSLGLDSSSSLNAQITNEKRDAIKHGKLPLFLDMPLPPMLDSSNNVFLGRSSVNPSLFNPNRELNLSNPMGQDVTAL</sequence>
<dbReference type="AlphaFoldDB" id="A0A8S9N644"/>
<comment type="caution">
    <text evidence="1">The sequence shown here is derived from an EMBL/GenBank/DDBJ whole genome shotgun (WGS) entry which is preliminary data.</text>
</comment>
<evidence type="ECO:0000313" key="1">
    <source>
        <dbReference type="EMBL" id="KAF3489242.1"/>
    </source>
</evidence>
<dbReference type="EMBL" id="QGKX02002183">
    <property type="protein sequence ID" value="KAF3489242.1"/>
    <property type="molecule type" value="Genomic_DNA"/>
</dbReference>